<reference evidence="1 2" key="1">
    <citation type="submission" date="2017-01" db="EMBL/GenBank/DDBJ databases">
        <authorList>
            <person name="Mah S.A."/>
            <person name="Swanson W.J."/>
            <person name="Moy G.W."/>
            <person name="Vacquier V.D."/>
        </authorList>
    </citation>
    <scope>NUCLEOTIDE SEQUENCE [LARGE SCALE GENOMIC DNA]</scope>
    <source>
        <strain evidence="1 2">DSM 7027</strain>
    </source>
</reference>
<organism evidence="1 2">
    <name type="scientific">Marinobacterium stanieri</name>
    <dbReference type="NCBI Taxonomy" id="49186"/>
    <lineage>
        <taxon>Bacteria</taxon>
        <taxon>Pseudomonadati</taxon>
        <taxon>Pseudomonadota</taxon>
        <taxon>Gammaproteobacteria</taxon>
        <taxon>Oceanospirillales</taxon>
        <taxon>Oceanospirillaceae</taxon>
        <taxon>Marinobacterium</taxon>
    </lineage>
</organism>
<protein>
    <submittedName>
        <fullName evidence="1">Uncharacterized protein</fullName>
    </submittedName>
</protein>
<proteinExistence type="predicted"/>
<dbReference type="EMBL" id="FTMN01000002">
    <property type="protein sequence ID" value="SIQ13626.1"/>
    <property type="molecule type" value="Genomic_DNA"/>
</dbReference>
<keyword evidence="2" id="KW-1185">Reference proteome</keyword>
<evidence type="ECO:0000313" key="2">
    <source>
        <dbReference type="Proteomes" id="UP000186895"/>
    </source>
</evidence>
<name>A0A1N6QB24_9GAMM</name>
<dbReference type="AlphaFoldDB" id="A0A1N6QB24"/>
<gene>
    <name evidence="1" type="ORF">SAMN05421647_102380</name>
</gene>
<accession>A0A1N6QB24</accession>
<sequence>MRHYTDNYIAQLTAPVTAGDGTLQVDNPPVLPTGKYLVVTLTDSNDPSVAPTKLEIVTITSVSSNTLTLEAGTVNSWAIDDYVDERLTASSLLLLDGPELLRYREKTGTASSGAITTAAGPVQDIDLTVLENTTLSFPDLQDGQNVTLHVTGLDSGWTLAFPAGAKTPAFPDLSAAVEAVFQVWKKGAQIYISSPQVYS</sequence>
<dbReference type="Proteomes" id="UP000186895">
    <property type="component" value="Unassembled WGS sequence"/>
</dbReference>
<dbReference type="RefSeq" id="WP_076461811.1">
    <property type="nucleotide sequence ID" value="NZ_FTMN01000002.1"/>
</dbReference>
<dbReference type="STRING" id="49186.SAMN05421647_102380"/>
<evidence type="ECO:0000313" key="1">
    <source>
        <dbReference type="EMBL" id="SIQ13626.1"/>
    </source>
</evidence>